<name>A0A2A4JN26_HELVI</name>
<dbReference type="SMART" id="SM00516">
    <property type="entry name" value="SEC14"/>
    <property type="match status" value="1"/>
</dbReference>
<proteinExistence type="predicted"/>
<dbReference type="PANTHER" id="PTHR10174">
    <property type="entry name" value="ALPHA-TOCOPHEROL TRANSFER PROTEIN-RELATED"/>
    <property type="match status" value="1"/>
</dbReference>
<sequence length="283" mass="33141">MTQVSEKDIASIKDWLAQEPTLPKDFEDIMIKKFLFSCHCSLERTKRCIENFCSNRANMPEVFGSRDPLSTAMKNAFNSTAVSTYMIGDKEEIMIHRLMSTDNFDFYNNLKSFSLQSDHWLRQKKEVLPEHHIVVLDIKEYTLMIVARSNVFYFQKFLTFLLEAMPVRLKQVHVVNCPSFYEYLYGLVKGALPQEIRDIIHFHTDHMGLHKFVDKKYLPAEYDGDAESMVAQSNYWVTEINDQRKFYLNNDLWKADLNKKIKNTNNNPVETTMSGSFRTLAID</sequence>
<dbReference type="CDD" id="cd00170">
    <property type="entry name" value="SEC14"/>
    <property type="match status" value="1"/>
</dbReference>
<dbReference type="Gene3D" id="3.40.525.10">
    <property type="entry name" value="CRAL-TRIO lipid binding domain"/>
    <property type="match status" value="1"/>
</dbReference>
<dbReference type="InterPro" id="IPR036865">
    <property type="entry name" value="CRAL-TRIO_dom_sf"/>
</dbReference>
<dbReference type="GO" id="GO:0016020">
    <property type="term" value="C:membrane"/>
    <property type="evidence" value="ECO:0007669"/>
    <property type="project" value="TreeGrafter"/>
</dbReference>
<dbReference type="EMBL" id="NWSH01000993">
    <property type="protein sequence ID" value="PCG73186.1"/>
    <property type="molecule type" value="Genomic_DNA"/>
</dbReference>
<organism evidence="2">
    <name type="scientific">Heliothis virescens</name>
    <name type="common">Tobacco budworm moth</name>
    <dbReference type="NCBI Taxonomy" id="7102"/>
    <lineage>
        <taxon>Eukaryota</taxon>
        <taxon>Metazoa</taxon>
        <taxon>Ecdysozoa</taxon>
        <taxon>Arthropoda</taxon>
        <taxon>Hexapoda</taxon>
        <taxon>Insecta</taxon>
        <taxon>Pterygota</taxon>
        <taxon>Neoptera</taxon>
        <taxon>Endopterygota</taxon>
        <taxon>Lepidoptera</taxon>
        <taxon>Glossata</taxon>
        <taxon>Ditrysia</taxon>
        <taxon>Noctuoidea</taxon>
        <taxon>Noctuidae</taxon>
        <taxon>Heliothinae</taxon>
        <taxon>Heliothis</taxon>
    </lineage>
</organism>
<dbReference type="Pfam" id="PF00650">
    <property type="entry name" value="CRAL_TRIO"/>
    <property type="match status" value="1"/>
</dbReference>
<evidence type="ECO:0000259" key="1">
    <source>
        <dbReference type="PROSITE" id="PS50191"/>
    </source>
</evidence>
<dbReference type="GO" id="GO:1902936">
    <property type="term" value="F:phosphatidylinositol bisphosphate binding"/>
    <property type="evidence" value="ECO:0007669"/>
    <property type="project" value="TreeGrafter"/>
</dbReference>
<dbReference type="PROSITE" id="PS50191">
    <property type="entry name" value="CRAL_TRIO"/>
    <property type="match status" value="1"/>
</dbReference>
<comment type="caution">
    <text evidence="2">The sequence shown here is derived from an EMBL/GenBank/DDBJ whole genome shotgun (WGS) entry which is preliminary data.</text>
</comment>
<dbReference type="InterPro" id="IPR001251">
    <property type="entry name" value="CRAL-TRIO_dom"/>
</dbReference>
<accession>A0A2A4JN26</accession>
<dbReference type="AlphaFoldDB" id="A0A2A4JN26"/>
<dbReference type="SUPFAM" id="SSF46938">
    <property type="entry name" value="CRAL/TRIO N-terminal domain"/>
    <property type="match status" value="1"/>
</dbReference>
<dbReference type="InterPro" id="IPR036273">
    <property type="entry name" value="CRAL/TRIO_N_dom_sf"/>
</dbReference>
<dbReference type="PANTHER" id="PTHR10174:SF222">
    <property type="entry name" value="GH10083P-RELATED"/>
    <property type="match status" value="1"/>
</dbReference>
<dbReference type="STRING" id="7102.A0A2A4JN26"/>
<dbReference type="SUPFAM" id="SSF52087">
    <property type="entry name" value="CRAL/TRIO domain"/>
    <property type="match status" value="1"/>
</dbReference>
<protein>
    <recommendedName>
        <fullName evidence="1">CRAL-TRIO domain-containing protein</fullName>
    </recommendedName>
</protein>
<reference evidence="2" key="1">
    <citation type="submission" date="2017-09" db="EMBL/GenBank/DDBJ databases">
        <title>Contemporary evolution of a Lepidopteran species, Heliothis virescens, in response to modern agricultural practices.</title>
        <authorList>
            <person name="Fritz M.L."/>
            <person name="Deyonke A.M."/>
            <person name="Papanicolaou A."/>
            <person name="Micinski S."/>
            <person name="Westbrook J."/>
            <person name="Gould F."/>
        </authorList>
    </citation>
    <scope>NUCLEOTIDE SEQUENCE [LARGE SCALE GENOMIC DNA]</scope>
    <source>
        <strain evidence="2">HvINT-</strain>
        <tissue evidence="2">Whole body</tissue>
    </source>
</reference>
<feature type="domain" description="CRAL-TRIO" evidence="1">
    <location>
        <begin position="134"/>
        <end position="230"/>
    </location>
</feature>
<evidence type="ECO:0000313" key="2">
    <source>
        <dbReference type="EMBL" id="PCG73186.1"/>
    </source>
</evidence>
<gene>
    <name evidence="2" type="ORF">B5V51_15060</name>
</gene>